<organism evidence="2 3">
    <name type="scientific">Aphidius gifuensis</name>
    <name type="common">Parasitoid wasp</name>
    <dbReference type="NCBI Taxonomy" id="684658"/>
    <lineage>
        <taxon>Eukaryota</taxon>
        <taxon>Metazoa</taxon>
        <taxon>Ecdysozoa</taxon>
        <taxon>Arthropoda</taxon>
        <taxon>Hexapoda</taxon>
        <taxon>Insecta</taxon>
        <taxon>Pterygota</taxon>
        <taxon>Neoptera</taxon>
        <taxon>Endopterygota</taxon>
        <taxon>Hymenoptera</taxon>
        <taxon>Apocrita</taxon>
        <taxon>Ichneumonoidea</taxon>
        <taxon>Braconidae</taxon>
        <taxon>Aphidiinae</taxon>
        <taxon>Aphidius</taxon>
    </lineage>
</organism>
<dbReference type="PANTHER" id="PTHR31569:SF4">
    <property type="entry name" value="SWIM-TYPE DOMAIN-CONTAINING PROTEIN"/>
    <property type="match status" value="1"/>
</dbReference>
<dbReference type="AlphaFoldDB" id="A0A835CSF9"/>
<keyword evidence="3" id="KW-1185">Reference proteome</keyword>
<comment type="caution">
    <text evidence="2">The sequence shown here is derived from an EMBL/GenBank/DDBJ whole genome shotgun (WGS) entry which is preliminary data.</text>
</comment>
<evidence type="ECO:0000256" key="1">
    <source>
        <dbReference type="SAM" id="MobiDB-lite"/>
    </source>
</evidence>
<gene>
    <name evidence="2" type="ORF">HCN44_003367</name>
</gene>
<dbReference type="EMBL" id="JACMRX010000002">
    <property type="protein sequence ID" value="KAF7994277.1"/>
    <property type="molecule type" value="Genomic_DNA"/>
</dbReference>
<evidence type="ECO:0000313" key="3">
    <source>
        <dbReference type="Proteomes" id="UP000639338"/>
    </source>
</evidence>
<feature type="compositionally biased region" description="Gly residues" evidence="1">
    <location>
        <begin position="177"/>
        <end position="188"/>
    </location>
</feature>
<dbReference type="Proteomes" id="UP000639338">
    <property type="component" value="Unassembled WGS sequence"/>
</dbReference>
<feature type="region of interest" description="Disordered" evidence="1">
    <location>
        <begin position="160"/>
        <end position="191"/>
    </location>
</feature>
<sequence>MTSKQSDKSLELELLNSMVDSTTESEYNNFHNKFKRVIKKGSKGLEYFNKNWHNIKTECTTWGMDQVVNLGNHSNNRMESNHSKIKNHDWMQPDDTLTRAVRNLNDWMVHRKEHQQAVRINDISKLMRTHLQTSKFSKHQRDYQNDRYVGRGIGYDRRGRGYSSRGGGYVRDISRDGNGGSNTCGGNVGNIPRSEYTQSRFYGQNSVHNKTYKRKRAGARQTERDLIYWRGKAKTQNPNRIFIESASNCHFH</sequence>
<proteinExistence type="predicted"/>
<dbReference type="OrthoDB" id="123417at2759"/>
<dbReference type="PANTHER" id="PTHR31569">
    <property type="entry name" value="SWIM-TYPE DOMAIN-CONTAINING PROTEIN"/>
    <property type="match status" value="1"/>
</dbReference>
<name>A0A835CSF9_APHGI</name>
<dbReference type="InterPro" id="IPR052579">
    <property type="entry name" value="Zinc_finger_SWIM"/>
</dbReference>
<evidence type="ECO:0000313" key="2">
    <source>
        <dbReference type="EMBL" id="KAF7994277.1"/>
    </source>
</evidence>
<reference evidence="2 3" key="1">
    <citation type="submission" date="2020-08" db="EMBL/GenBank/DDBJ databases">
        <title>Aphidius gifuensis genome sequencing and assembly.</title>
        <authorList>
            <person name="Du Z."/>
        </authorList>
    </citation>
    <scope>NUCLEOTIDE SEQUENCE [LARGE SCALE GENOMIC DNA]</scope>
    <source>
        <strain evidence="2">YNYX2018</strain>
        <tissue evidence="2">Adults</tissue>
    </source>
</reference>
<protein>
    <submittedName>
        <fullName evidence="2">Uncharacterized protein</fullName>
    </submittedName>
</protein>
<accession>A0A835CSF9</accession>